<evidence type="ECO:0000313" key="2">
    <source>
        <dbReference type="EMBL" id="CCO31449.1"/>
    </source>
</evidence>
<dbReference type="Proteomes" id="UP000012065">
    <property type="component" value="Unassembled WGS sequence"/>
</dbReference>
<evidence type="ECO:0000256" key="1">
    <source>
        <dbReference type="SAM" id="MobiDB-lite"/>
    </source>
</evidence>
<organism evidence="2 3">
    <name type="scientific">Thanatephorus cucumeris (strain AG1-IB / isolate 7/3/14)</name>
    <name type="common">Lettuce bottom rot fungus</name>
    <name type="synonym">Rhizoctonia solani</name>
    <dbReference type="NCBI Taxonomy" id="1108050"/>
    <lineage>
        <taxon>Eukaryota</taxon>
        <taxon>Fungi</taxon>
        <taxon>Dikarya</taxon>
        <taxon>Basidiomycota</taxon>
        <taxon>Agaricomycotina</taxon>
        <taxon>Agaricomycetes</taxon>
        <taxon>Cantharellales</taxon>
        <taxon>Ceratobasidiaceae</taxon>
        <taxon>Rhizoctonia</taxon>
        <taxon>Rhizoctonia solani AG-1</taxon>
    </lineage>
</organism>
<accession>M5BW34</accession>
<feature type="region of interest" description="Disordered" evidence="1">
    <location>
        <begin position="1112"/>
        <end position="1147"/>
    </location>
</feature>
<dbReference type="EMBL" id="CAOJ01008184">
    <property type="protein sequence ID" value="CCO31449.1"/>
    <property type="molecule type" value="Genomic_DNA"/>
</dbReference>
<feature type="region of interest" description="Disordered" evidence="1">
    <location>
        <begin position="831"/>
        <end position="856"/>
    </location>
</feature>
<reference evidence="2 3" key="1">
    <citation type="journal article" date="2013" name="J. Biotechnol.">
        <title>Establishment and interpretation of the genome sequence of the phytopathogenic fungus Rhizoctonia solani AG1-IB isolate 7/3/14.</title>
        <authorList>
            <person name="Wibberg D.W."/>
            <person name="Jelonek L.J."/>
            <person name="Rupp O.R."/>
            <person name="Hennig M.H."/>
            <person name="Eikmeyer F.E."/>
            <person name="Goesmann A.G."/>
            <person name="Hartmann A.H."/>
            <person name="Borriss R.B."/>
            <person name="Grosch R.G."/>
            <person name="Puehler A.P."/>
            <person name="Schlueter A.S."/>
        </authorList>
    </citation>
    <scope>NUCLEOTIDE SEQUENCE [LARGE SCALE GENOMIC DNA]</scope>
    <source>
        <strain evidence="3">AG1-IB / isolate 7/3/14</strain>
    </source>
</reference>
<gene>
    <name evidence="2" type="ORF">BN14_05491</name>
</gene>
<comment type="caution">
    <text evidence="2">The sequence shown here is derived from an EMBL/GenBank/DDBJ whole genome shotgun (WGS) entry which is preliminary data.</text>
</comment>
<dbReference type="HOGENOM" id="CLU_002907_0_0_1"/>
<name>M5BW34_THACB</name>
<evidence type="ECO:0000313" key="3">
    <source>
        <dbReference type="Proteomes" id="UP000012065"/>
    </source>
</evidence>
<protein>
    <submittedName>
        <fullName evidence="2">Uncharacterized protein</fullName>
    </submittedName>
</protein>
<dbReference type="AlphaFoldDB" id="M5BW34"/>
<feature type="compositionally biased region" description="Polar residues" evidence="1">
    <location>
        <begin position="831"/>
        <end position="843"/>
    </location>
</feature>
<proteinExistence type="predicted"/>
<sequence>MSESAGSDNPTFGSDLPLMALDHDDLSTLPSSKSYEAWAASCPKVYHDFGGKIGATRAKLCPFCGKPTRLGQGSNQSLIEHMKSRACIAIQRGLECEILDIPESKEVGTNLRPSTPSTRSGAQLLTPVPSLVLYNTSVNPSPCQGAEVQVSTTVWANYPWHLHDPSMHPSKALSFTSESCDSCIEAAGSREVKSIVWRAETETPVNGLNLVYYSHKQLCDLLDAKEEKLKKYRLYGIETSRKAKRILGKLNDQKQLMFALAEVDDVAVSRIVKVALRQGCGPNAIVERLKNAQEGLYKCQTYLIDIALLSLRLGGPRLLGVLSKALNIPGISTVYRHAERAYMRPSIAFPTEEEVLKNIDSIAAEDAYIGFARESVNRSQVENITGRPLSHTFALRQLLDSGEYHRAKEATVVAIAPFGPTHYTPMVVLMSGTCKTESVDSQLALLKIVYQAYKKSPNGAAALGPIWSFATDGDARRRLALFRLCMKQVLCPPSPLYSELCHLEFMNLACGEDEITHDGDFKHKEKRFASALRSGTGIYINGTHISPAFVKNMLRSLPDISASRLESLFDNSDCQSVPKAHTLLKGVYDVSQLPNSQKQPMLRPFVLLGDLLYAFYAPHTTPSMSLSQQVVSLAKCAFLLFALFRLEGTRFITSQLYYDIQASIKNAIFCIAKTQLLDPTRPFYLIHTGDDRLENLFGIYRTTSTNRNPDLLQLAERSSAAQEVDNILNEYPNYDRKPYRLSVEGASGIDHLNPRSWTGNVCVANVNLQASWSTGRAEAEKSLRRAGIEPNFNLSILCALAGAPVDLMRPNGHYVGLDESNMVKEDLNPFIQTPGTTANSFDSTPADPDSDMDPTLEELLPADVPTETSGQNSIQTPTGLVKRGWVENIPVHSKLIDFPYQWQTGAGAQTLVHRDASREVENLPAEPCGTCYLCGHLVPIKHYMRIHIAKHILTKRMSTGAPLLDNRLLGNSPCGFCGRSSIPECKVVLTQTKKSTTIKSSCPFFDKFSHKAAETSTPGSPCTNRPIRCQAPECSKTDPIWSYNMRDHILAVHGQSAYNRVLNEGQFMVSNAEIRNLQLDKPLVLPGRRMVTLPPTPLHGAGQPVEELLSACGGSSHTQVDPPVFSQADTESHPVASGSAPKRMRTA</sequence>